<evidence type="ECO:0000313" key="9">
    <source>
        <dbReference type="Proteomes" id="UP000248729"/>
    </source>
</evidence>
<feature type="transmembrane region" description="Helical" evidence="6">
    <location>
        <begin position="336"/>
        <end position="356"/>
    </location>
</feature>
<dbReference type="PROSITE" id="PS50850">
    <property type="entry name" value="MFS"/>
    <property type="match status" value="1"/>
</dbReference>
<organism evidence="8 9">
    <name type="scientific">Vibrio diazotrophicus</name>
    <dbReference type="NCBI Taxonomy" id="685"/>
    <lineage>
        <taxon>Bacteria</taxon>
        <taxon>Pseudomonadati</taxon>
        <taxon>Pseudomonadota</taxon>
        <taxon>Gammaproteobacteria</taxon>
        <taxon>Vibrionales</taxon>
        <taxon>Vibrionaceae</taxon>
        <taxon>Vibrio</taxon>
    </lineage>
</organism>
<dbReference type="PRINTS" id="PR01035">
    <property type="entry name" value="TCRTETA"/>
</dbReference>
<feature type="transmembrane region" description="Helical" evidence="6">
    <location>
        <begin position="203"/>
        <end position="225"/>
    </location>
</feature>
<feature type="transmembrane region" description="Helical" evidence="6">
    <location>
        <begin position="87"/>
        <end position="111"/>
    </location>
</feature>
<dbReference type="RefSeq" id="WP_112404822.1">
    <property type="nucleotide sequence ID" value="NZ_QLTR01000053.1"/>
</dbReference>
<feature type="transmembrane region" description="Helical" evidence="6">
    <location>
        <begin position="174"/>
        <end position="191"/>
    </location>
</feature>
<dbReference type="EMBL" id="QLTR01000053">
    <property type="protein sequence ID" value="RAS54251.1"/>
    <property type="molecule type" value="Genomic_DNA"/>
</dbReference>
<evidence type="ECO:0000259" key="7">
    <source>
        <dbReference type="PROSITE" id="PS50850"/>
    </source>
</evidence>
<comment type="caution">
    <text evidence="8">The sequence shown here is derived from an EMBL/GenBank/DDBJ whole genome shotgun (WGS) entry which is preliminary data.</text>
</comment>
<evidence type="ECO:0000256" key="5">
    <source>
        <dbReference type="ARBA" id="ARBA00023136"/>
    </source>
</evidence>
<feature type="transmembrane region" description="Helical" evidence="6">
    <location>
        <begin position="21"/>
        <end position="41"/>
    </location>
</feature>
<dbReference type="SUPFAM" id="SSF103473">
    <property type="entry name" value="MFS general substrate transporter"/>
    <property type="match status" value="1"/>
</dbReference>
<gene>
    <name evidence="8" type="ORF">DET48_1532</name>
</gene>
<dbReference type="GO" id="GO:0022857">
    <property type="term" value="F:transmembrane transporter activity"/>
    <property type="evidence" value="ECO:0007669"/>
    <property type="project" value="InterPro"/>
</dbReference>
<reference evidence="8 9" key="1">
    <citation type="submission" date="2018-06" db="EMBL/GenBank/DDBJ databases">
        <title>Freshwater and sediment microbial communities from various areas in North America, analyzing microbe dynamics in response to fracking.</title>
        <authorList>
            <person name="Lamendella R."/>
        </authorList>
    </citation>
    <scope>NUCLEOTIDE SEQUENCE [LARGE SCALE GENOMIC DNA]</scope>
    <source>
        <strain evidence="8 9">99A</strain>
    </source>
</reference>
<feature type="transmembrane region" description="Helical" evidence="6">
    <location>
        <begin position="117"/>
        <end position="136"/>
    </location>
</feature>
<feature type="transmembrane region" description="Helical" evidence="6">
    <location>
        <begin position="53"/>
        <end position="75"/>
    </location>
</feature>
<dbReference type="Pfam" id="PF07690">
    <property type="entry name" value="MFS_1"/>
    <property type="match status" value="1"/>
</dbReference>
<evidence type="ECO:0000256" key="1">
    <source>
        <dbReference type="ARBA" id="ARBA00004127"/>
    </source>
</evidence>
<feature type="domain" description="Major facilitator superfamily (MFS) profile" evidence="7">
    <location>
        <begin position="19"/>
        <end position="453"/>
    </location>
</feature>
<dbReference type="Proteomes" id="UP000248729">
    <property type="component" value="Unassembled WGS sequence"/>
</dbReference>
<evidence type="ECO:0000256" key="4">
    <source>
        <dbReference type="ARBA" id="ARBA00022989"/>
    </source>
</evidence>
<dbReference type="Gene3D" id="1.20.1720.10">
    <property type="entry name" value="Multidrug resistance protein D"/>
    <property type="match status" value="1"/>
</dbReference>
<name>A0A329DWF8_VIBDI</name>
<keyword evidence="5 6" id="KW-0472">Membrane</keyword>
<dbReference type="InterPro" id="IPR036259">
    <property type="entry name" value="MFS_trans_sf"/>
</dbReference>
<dbReference type="Gene3D" id="1.20.1250.20">
    <property type="entry name" value="MFS general substrate transporter like domains"/>
    <property type="match status" value="1"/>
</dbReference>
<dbReference type="GO" id="GO:0012505">
    <property type="term" value="C:endomembrane system"/>
    <property type="evidence" value="ECO:0007669"/>
    <property type="project" value="UniProtKB-SubCell"/>
</dbReference>
<dbReference type="PANTHER" id="PTHR23501:SF191">
    <property type="entry name" value="VACUOLAR BASIC AMINO ACID TRANSPORTER 4"/>
    <property type="match status" value="1"/>
</dbReference>
<feature type="transmembrane region" description="Helical" evidence="6">
    <location>
        <begin position="429"/>
        <end position="448"/>
    </location>
</feature>
<keyword evidence="4 6" id="KW-1133">Transmembrane helix</keyword>
<feature type="transmembrane region" description="Helical" evidence="6">
    <location>
        <begin position="304"/>
        <end position="324"/>
    </location>
</feature>
<feature type="transmembrane region" description="Helical" evidence="6">
    <location>
        <begin position="271"/>
        <end position="292"/>
    </location>
</feature>
<evidence type="ECO:0000256" key="6">
    <source>
        <dbReference type="SAM" id="Phobius"/>
    </source>
</evidence>
<feature type="transmembrane region" description="Helical" evidence="6">
    <location>
        <begin position="362"/>
        <end position="385"/>
    </location>
</feature>
<evidence type="ECO:0000313" key="8">
    <source>
        <dbReference type="EMBL" id="RAS54251.1"/>
    </source>
</evidence>
<accession>A0A329DWF8</accession>
<keyword evidence="2" id="KW-0813">Transport</keyword>
<dbReference type="PANTHER" id="PTHR23501">
    <property type="entry name" value="MAJOR FACILITATOR SUPERFAMILY"/>
    <property type="match status" value="1"/>
</dbReference>
<dbReference type="AlphaFoldDB" id="A0A329DWF8"/>
<feature type="transmembrane region" description="Helical" evidence="6">
    <location>
        <begin position="231"/>
        <end position="250"/>
    </location>
</feature>
<proteinExistence type="predicted"/>
<dbReference type="InterPro" id="IPR001958">
    <property type="entry name" value="Tet-R_TetA/multi-R_MdtG-like"/>
</dbReference>
<keyword evidence="3 6" id="KW-0812">Transmembrane</keyword>
<evidence type="ECO:0000256" key="2">
    <source>
        <dbReference type="ARBA" id="ARBA00022448"/>
    </source>
</evidence>
<dbReference type="GO" id="GO:0005886">
    <property type="term" value="C:plasma membrane"/>
    <property type="evidence" value="ECO:0007669"/>
    <property type="project" value="TreeGrafter"/>
</dbReference>
<feature type="transmembrane region" description="Helical" evidence="6">
    <location>
        <begin position="148"/>
        <end position="168"/>
    </location>
</feature>
<protein>
    <submittedName>
        <fullName evidence="8">EmrB/QacA subfamily drug resistance transporter</fullName>
    </submittedName>
</protein>
<comment type="subcellular location">
    <subcellularLocation>
        <location evidence="1">Endomembrane system</location>
        <topology evidence="1">Multi-pass membrane protein</topology>
    </subcellularLocation>
</comment>
<dbReference type="InterPro" id="IPR020846">
    <property type="entry name" value="MFS_dom"/>
</dbReference>
<sequence>MQSEMSQEVHCNTNKSSVATFAIVLSLFMAAVDGTIVSTVLPEITNSLGQPSLYPWVMSGFLLPVALIAPFVGAVGDRVGIKPTLTVSIMVFMIASVLAANASTMQMLILARVLQGIGAGSIIVLCYALLAAVFPVNERAKMQGMLSGVWGISAILGPILGGSLSSMFGWESIFLINIPIGLIALAMLLKVKSLDIGKNQSKLKIDFLAQIAFVIISLAVMLLVSTNHIEWLNNYILAFMALGAFILLTARVLIDSNASPIPTVFFKRMSLIATVVLILVSSATLYSAVTIIPVTLSELGQTTMSLSVLITMAALGWVFGAAICGSKLAKFGFRNLSFIGTVLLFMGTLGIVSAINTTFVPLIAACLALIGLGMGFVSTTTLVYVQNSAPKEQLGRWTSTVQFLRNLGSAIGISLFTTIQLSQDNGYQLSFYILAGVIFVGTLFSFVLPKSYQ</sequence>
<feature type="transmembrane region" description="Helical" evidence="6">
    <location>
        <begin position="406"/>
        <end position="423"/>
    </location>
</feature>
<evidence type="ECO:0000256" key="3">
    <source>
        <dbReference type="ARBA" id="ARBA00022692"/>
    </source>
</evidence>
<dbReference type="InterPro" id="IPR011701">
    <property type="entry name" value="MFS"/>
</dbReference>